<organism evidence="11">
    <name type="scientific">marine metagenome</name>
    <dbReference type="NCBI Taxonomy" id="408172"/>
    <lineage>
        <taxon>unclassified sequences</taxon>
        <taxon>metagenomes</taxon>
        <taxon>ecological metagenomes</taxon>
    </lineage>
</organism>
<dbReference type="CDD" id="cd00464">
    <property type="entry name" value="SK"/>
    <property type="match status" value="1"/>
</dbReference>
<evidence type="ECO:0000256" key="4">
    <source>
        <dbReference type="ARBA" id="ARBA00022605"/>
    </source>
</evidence>
<dbReference type="EC" id="2.7.1.71" evidence="3"/>
<evidence type="ECO:0000256" key="9">
    <source>
        <dbReference type="ARBA" id="ARBA00023141"/>
    </source>
</evidence>
<keyword evidence="7" id="KW-0418">Kinase</keyword>
<evidence type="ECO:0000256" key="8">
    <source>
        <dbReference type="ARBA" id="ARBA00022840"/>
    </source>
</evidence>
<dbReference type="PANTHER" id="PTHR21087:SF16">
    <property type="entry name" value="SHIKIMATE KINASE 1, CHLOROPLASTIC"/>
    <property type="match status" value="1"/>
</dbReference>
<feature type="non-terminal residue" evidence="11">
    <location>
        <position position="187"/>
    </location>
</feature>
<dbReference type="SUPFAM" id="SSF52540">
    <property type="entry name" value="P-loop containing nucleoside triphosphate hydrolases"/>
    <property type="match status" value="1"/>
</dbReference>
<evidence type="ECO:0000256" key="10">
    <source>
        <dbReference type="ARBA" id="ARBA00048567"/>
    </source>
</evidence>
<evidence type="ECO:0000256" key="3">
    <source>
        <dbReference type="ARBA" id="ARBA00012154"/>
    </source>
</evidence>
<dbReference type="PROSITE" id="PS01128">
    <property type="entry name" value="SHIKIMATE_KINASE"/>
    <property type="match status" value="1"/>
</dbReference>
<dbReference type="EMBL" id="UINC01163876">
    <property type="protein sequence ID" value="SVD64421.1"/>
    <property type="molecule type" value="Genomic_DNA"/>
</dbReference>
<reference evidence="11" key="1">
    <citation type="submission" date="2018-05" db="EMBL/GenBank/DDBJ databases">
        <authorList>
            <person name="Lanie J.A."/>
            <person name="Ng W.-L."/>
            <person name="Kazmierczak K.M."/>
            <person name="Andrzejewski T.M."/>
            <person name="Davidsen T.M."/>
            <person name="Wayne K.J."/>
            <person name="Tettelin H."/>
            <person name="Glass J.I."/>
            <person name="Rusch D."/>
            <person name="Podicherti R."/>
            <person name="Tsui H.-C.T."/>
            <person name="Winkler M.E."/>
        </authorList>
    </citation>
    <scope>NUCLEOTIDE SEQUENCE</scope>
</reference>
<keyword evidence="5" id="KW-0808">Transferase</keyword>
<dbReference type="InterPro" id="IPR031322">
    <property type="entry name" value="Shikimate/glucono_kinase"/>
</dbReference>
<gene>
    <name evidence="11" type="ORF">METZ01_LOCUS417275</name>
</gene>
<dbReference type="InterPro" id="IPR000623">
    <property type="entry name" value="Shikimate_kinase/TSH1"/>
</dbReference>
<proteinExistence type="inferred from homology"/>
<keyword evidence="9" id="KW-0057">Aromatic amino acid biosynthesis</keyword>
<dbReference type="HAMAP" id="MF_00109">
    <property type="entry name" value="Shikimate_kinase"/>
    <property type="match status" value="1"/>
</dbReference>
<dbReference type="GO" id="GO:0009423">
    <property type="term" value="P:chorismate biosynthetic process"/>
    <property type="evidence" value="ECO:0007669"/>
    <property type="project" value="UniProtKB-UniPathway"/>
</dbReference>
<sequence>MTDGATSSGPNLYLVGFMASGKTTAGRNVARKLGYRFIDSDQEIEKITGQPVAEIFSEQGEEAFRAMEREFMESGHPPTGCVVSCGGGLVVPPGMAELVAGKGVAICLSATPETILSRTQGRGNRPLLEVPDPASRIRQLLDERGPRYQAVGNVVSTDERSMAEVTGHVLRIYRDAWAFVREAEARA</sequence>
<dbReference type="GO" id="GO:0005829">
    <property type="term" value="C:cytosol"/>
    <property type="evidence" value="ECO:0007669"/>
    <property type="project" value="TreeGrafter"/>
</dbReference>
<dbReference type="Gene3D" id="3.40.50.300">
    <property type="entry name" value="P-loop containing nucleotide triphosphate hydrolases"/>
    <property type="match status" value="1"/>
</dbReference>
<evidence type="ECO:0000256" key="7">
    <source>
        <dbReference type="ARBA" id="ARBA00022777"/>
    </source>
</evidence>
<dbReference type="PANTHER" id="PTHR21087">
    <property type="entry name" value="SHIKIMATE KINASE"/>
    <property type="match status" value="1"/>
</dbReference>
<dbReference type="GO" id="GO:0004765">
    <property type="term" value="F:shikimate kinase activity"/>
    <property type="evidence" value="ECO:0007669"/>
    <property type="project" value="UniProtKB-EC"/>
</dbReference>
<evidence type="ECO:0000256" key="1">
    <source>
        <dbReference type="ARBA" id="ARBA00004842"/>
    </source>
</evidence>
<dbReference type="Pfam" id="PF01202">
    <property type="entry name" value="SKI"/>
    <property type="match status" value="1"/>
</dbReference>
<name>A0A382X2H2_9ZZZZ</name>
<evidence type="ECO:0000256" key="6">
    <source>
        <dbReference type="ARBA" id="ARBA00022741"/>
    </source>
</evidence>
<dbReference type="InterPro" id="IPR023000">
    <property type="entry name" value="Shikimate_kinase_CS"/>
</dbReference>
<dbReference type="UniPathway" id="UPA00053">
    <property type="reaction ID" value="UER00088"/>
</dbReference>
<comment type="catalytic activity">
    <reaction evidence="10">
        <text>shikimate + ATP = 3-phosphoshikimate + ADP + H(+)</text>
        <dbReference type="Rhea" id="RHEA:13121"/>
        <dbReference type="ChEBI" id="CHEBI:15378"/>
        <dbReference type="ChEBI" id="CHEBI:30616"/>
        <dbReference type="ChEBI" id="CHEBI:36208"/>
        <dbReference type="ChEBI" id="CHEBI:145989"/>
        <dbReference type="ChEBI" id="CHEBI:456216"/>
        <dbReference type="EC" id="2.7.1.71"/>
    </reaction>
</comment>
<dbReference type="GO" id="GO:0009073">
    <property type="term" value="P:aromatic amino acid family biosynthetic process"/>
    <property type="evidence" value="ECO:0007669"/>
    <property type="project" value="UniProtKB-KW"/>
</dbReference>
<keyword evidence="6" id="KW-0547">Nucleotide-binding</keyword>
<accession>A0A382X2H2</accession>
<keyword evidence="4" id="KW-0028">Amino-acid biosynthesis</keyword>
<protein>
    <recommendedName>
        <fullName evidence="3">shikimate kinase</fullName>
        <ecNumber evidence="3">2.7.1.71</ecNumber>
    </recommendedName>
</protein>
<dbReference type="InterPro" id="IPR027417">
    <property type="entry name" value="P-loop_NTPase"/>
</dbReference>
<keyword evidence="8" id="KW-0067">ATP-binding</keyword>
<evidence type="ECO:0000256" key="2">
    <source>
        <dbReference type="ARBA" id="ARBA00006997"/>
    </source>
</evidence>
<dbReference type="AlphaFoldDB" id="A0A382X2H2"/>
<dbReference type="GO" id="GO:0005524">
    <property type="term" value="F:ATP binding"/>
    <property type="evidence" value="ECO:0007669"/>
    <property type="project" value="UniProtKB-KW"/>
</dbReference>
<dbReference type="PRINTS" id="PR01100">
    <property type="entry name" value="SHIKIMTKNASE"/>
</dbReference>
<dbReference type="GO" id="GO:0008652">
    <property type="term" value="P:amino acid biosynthetic process"/>
    <property type="evidence" value="ECO:0007669"/>
    <property type="project" value="UniProtKB-KW"/>
</dbReference>
<evidence type="ECO:0000313" key="11">
    <source>
        <dbReference type="EMBL" id="SVD64421.1"/>
    </source>
</evidence>
<comment type="pathway">
    <text evidence="1">Metabolic intermediate biosynthesis; chorismate biosynthesis; chorismate from D-erythrose 4-phosphate and phosphoenolpyruvate: step 5/7.</text>
</comment>
<comment type="similarity">
    <text evidence="2">Belongs to the shikimate kinase family.</text>
</comment>
<evidence type="ECO:0000256" key="5">
    <source>
        <dbReference type="ARBA" id="ARBA00022679"/>
    </source>
</evidence>